<keyword evidence="5" id="KW-0418">Kinase</keyword>
<evidence type="ECO:0000313" key="5">
    <source>
        <dbReference type="EMBL" id="MBS0032313.1"/>
    </source>
</evidence>
<keyword evidence="2" id="KW-0472">Membrane</keyword>
<accession>A0ABS5JAS8</accession>
<keyword evidence="5" id="KW-0808">Transferase</keyword>
<dbReference type="InterPro" id="IPR036890">
    <property type="entry name" value="HATPase_C_sf"/>
</dbReference>
<name>A0ABS5JAS8_9BACT</name>
<dbReference type="EMBL" id="JAGTXB010000032">
    <property type="protein sequence ID" value="MBS0032313.1"/>
    <property type="molecule type" value="Genomic_DNA"/>
</dbReference>
<feature type="transmembrane region" description="Helical" evidence="2">
    <location>
        <begin position="20"/>
        <end position="38"/>
    </location>
</feature>
<proteinExistence type="predicted"/>
<dbReference type="GO" id="GO:0016301">
    <property type="term" value="F:kinase activity"/>
    <property type="evidence" value="ECO:0007669"/>
    <property type="project" value="UniProtKB-KW"/>
</dbReference>
<evidence type="ECO:0000256" key="1">
    <source>
        <dbReference type="SAM" id="Coils"/>
    </source>
</evidence>
<comment type="caution">
    <text evidence="5">The sequence shown here is derived from an EMBL/GenBank/DDBJ whole genome shotgun (WGS) entry which is preliminary data.</text>
</comment>
<dbReference type="Gene3D" id="2.130.10.10">
    <property type="entry name" value="YVTN repeat-like/Quinoprotein amine dehydrogenase"/>
    <property type="match status" value="2"/>
</dbReference>
<dbReference type="InterPro" id="IPR013783">
    <property type="entry name" value="Ig-like_fold"/>
</dbReference>
<reference evidence="5 6" key="1">
    <citation type="submission" date="2021-04" db="EMBL/GenBank/DDBJ databases">
        <title>Chitinophaga sp. nov., isolated from the rhizosphere soil.</title>
        <authorList>
            <person name="He S."/>
        </authorList>
    </citation>
    <scope>NUCLEOTIDE SEQUENCE [LARGE SCALE GENOMIC DNA]</scope>
    <source>
        <strain evidence="5 6">2R12</strain>
    </source>
</reference>
<dbReference type="RefSeq" id="WP_211977470.1">
    <property type="nucleotide sequence ID" value="NZ_CBFHAM010000059.1"/>
</dbReference>
<evidence type="ECO:0000259" key="4">
    <source>
        <dbReference type="Pfam" id="PF07495"/>
    </source>
</evidence>
<protein>
    <submittedName>
        <fullName evidence="5">Histidine kinase</fullName>
    </submittedName>
</protein>
<feature type="domain" description="Two component regulator three Y" evidence="4">
    <location>
        <begin position="749"/>
        <end position="808"/>
    </location>
</feature>
<feature type="domain" description="Signal transduction histidine kinase internal region" evidence="3">
    <location>
        <begin position="859"/>
        <end position="938"/>
    </location>
</feature>
<keyword evidence="1" id="KW-0175">Coiled coil</keyword>
<dbReference type="InterPro" id="IPR050640">
    <property type="entry name" value="Bact_2-comp_sensor_kinase"/>
</dbReference>
<dbReference type="Gene3D" id="3.30.565.10">
    <property type="entry name" value="Histidine kinase-like ATPase, C-terminal domain"/>
    <property type="match status" value="1"/>
</dbReference>
<keyword evidence="6" id="KW-1185">Reference proteome</keyword>
<keyword evidence="2" id="KW-1133">Transmembrane helix</keyword>
<dbReference type="InterPro" id="IPR011047">
    <property type="entry name" value="Quinoprotein_ADH-like_sf"/>
</dbReference>
<gene>
    <name evidence="5" type="ORF">KE626_33580</name>
</gene>
<evidence type="ECO:0000259" key="3">
    <source>
        <dbReference type="Pfam" id="PF06580"/>
    </source>
</evidence>
<dbReference type="InterPro" id="IPR011123">
    <property type="entry name" value="Y_Y_Y"/>
</dbReference>
<feature type="coiled-coil region" evidence="1">
    <location>
        <begin position="841"/>
        <end position="868"/>
    </location>
</feature>
<dbReference type="InterPro" id="IPR015943">
    <property type="entry name" value="WD40/YVTN_repeat-like_dom_sf"/>
</dbReference>
<dbReference type="Proteomes" id="UP000676386">
    <property type="component" value="Unassembled WGS sequence"/>
</dbReference>
<dbReference type="Gene3D" id="2.60.40.10">
    <property type="entry name" value="Immunoglobulins"/>
    <property type="match status" value="1"/>
</dbReference>
<evidence type="ECO:0000256" key="2">
    <source>
        <dbReference type="SAM" id="Phobius"/>
    </source>
</evidence>
<dbReference type="SUPFAM" id="SSF63829">
    <property type="entry name" value="Calcium-dependent phosphotriesterase"/>
    <property type="match status" value="2"/>
</dbReference>
<organism evidence="5 6">
    <name type="scientific">Chitinophaga hostae</name>
    <dbReference type="NCBI Taxonomy" id="2831022"/>
    <lineage>
        <taxon>Bacteria</taxon>
        <taxon>Pseudomonadati</taxon>
        <taxon>Bacteroidota</taxon>
        <taxon>Chitinophagia</taxon>
        <taxon>Chitinophagales</taxon>
        <taxon>Chitinophagaceae</taxon>
        <taxon>Chitinophaga</taxon>
    </lineage>
</organism>
<dbReference type="PANTHER" id="PTHR34220:SF7">
    <property type="entry name" value="SENSOR HISTIDINE KINASE YPDA"/>
    <property type="match status" value="1"/>
</dbReference>
<feature type="transmembrane region" description="Helical" evidence="2">
    <location>
        <begin position="811"/>
        <end position="834"/>
    </location>
</feature>
<dbReference type="Pfam" id="PF06580">
    <property type="entry name" value="His_kinase"/>
    <property type="match status" value="1"/>
</dbReference>
<dbReference type="Pfam" id="PF07494">
    <property type="entry name" value="Reg_prop"/>
    <property type="match status" value="2"/>
</dbReference>
<dbReference type="PANTHER" id="PTHR34220">
    <property type="entry name" value="SENSOR HISTIDINE KINASE YPDA"/>
    <property type="match status" value="1"/>
</dbReference>
<dbReference type="SUPFAM" id="SSF50998">
    <property type="entry name" value="Quinoprotein alcohol dehydrogenase-like"/>
    <property type="match status" value="1"/>
</dbReference>
<sequence>MILRHIKDNAPRWQNAARYIIYLLWMVIYLPASFAQSGDHVSYNFSHLDINNGLASNHVSAIMQDRKGFIWIASTALQRYDGTNLVTMASFDRVPGSIYYDDICLCEDRKGRIWMGTPDNIRVYDPVTDQVRALKVSDRDIRPEGLQCSQIVQDHNGIIWATTHDGLLRFNEKAFNFQKAALIPEADRIQMMDAIMEDESGNLWISGKKGVYILDRDRKNLYSRTNNPEHLPVLDIDNTFKKIYTDVHHQIWLAGRSAQLYRYDPVSRKLNNYTFDAPIPKNAKRKPTDTDAIFDIISDREKNTWMATEKGGIFRYNYLTGNFDLNIAANNDDEKGFHYTYEANCFLSDREGHLWIGTDRGVNILSLHNKTFRLLDSRTSFPNTSKHLPVAEVTGIYQAVNGNVYVGYWGQGFSRLTPDLNLVQNYIHSDGDPGITLPEERGLVWSFAELKDGTILVGQENGYLSLFNPATGKFIKHLSSPFLYEQTLLHLQPQNDTTVWIGLYKRGLASWNPQQNTFQAFNEITDSLKRPVSVMDIVSQGDTALWLGTSSAGLMLFNTRSRRIVNRETFAWSSHVYSNITCLLRYSDSILLAGTDHGLWMYNTRTCTSKPLLTNNQLFDQWVLSMEEGQAGEIWFTTQYGFYRWYPPARKLETFIQSDDIIDNTRKVRRRIVTLQNGDLLAGASDHFITFDPKSLLVAPAPPDVTIVNLKALDSIVLIQAAQRDSVPVVLSHKQNFIGIEFKSLQYHKERIRYYYQMEGVDENWVLTDNILVAKYTNLPPGNYVFKVRAVNTAGTFSKHISRLQIYIRPAFWQTGWFKLLCLLLAASLVYLYFRLRISGIKKEAKHREAIQQQIAQLEMKALRAQMNPHFIFNALNSIQTFMMKSETEQALSYLSRFAKLIRNVLDNSQLNHITVAQEVSVLENYMELEKLRFTDEFEYEIIVDPSLDANMVEVPTMVIQPFVENAIWHGLLHEKSKGKLTITFQKVDDRMLCTIEDNGIGREKSAAMKKANKPGHQSRGLQITRDRLSLYNSRFNVDASFDIEDLADDDGKAQGTRVNLWFPLVDGDSYD</sequence>
<keyword evidence="2" id="KW-0812">Transmembrane</keyword>
<evidence type="ECO:0000313" key="6">
    <source>
        <dbReference type="Proteomes" id="UP000676386"/>
    </source>
</evidence>
<dbReference type="Pfam" id="PF07495">
    <property type="entry name" value="Y_Y_Y"/>
    <property type="match status" value="1"/>
</dbReference>
<dbReference type="SUPFAM" id="SSF55874">
    <property type="entry name" value="ATPase domain of HSP90 chaperone/DNA topoisomerase II/histidine kinase"/>
    <property type="match status" value="1"/>
</dbReference>
<dbReference type="InterPro" id="IPR010559">
    <property type="entry name" value="Sig_transdc_His_kin_internal"/>
</dbReference>
<dbReference type="InterPro" id="IPR011110">
    <property type="entry name" value="Reg_prop"/>
</dbReference>